<dbReference type="PROSITE" id="PS51257">
    <property type="entry name" value="PROKAR_LIPOPROTEIN"/>
    <property type="match status" value="1"/>
</dbReference>
<keyword evidence="3" id="KW-1185">Reference proteome</keyword>
<keyword evidence="1" id="KW-0732">Signal</keyword>
<feature type="chain" id="PRO_5039289238" description="Lipoprotein" evidence="1">
    <location>
        <begin position="28"/>
        <end position="239"/>
    </location>
</feature>
<dbReference type="Proteomes" id="UP000182977">
    <property type="component" value="Chromosome I"/>
</dbReference>
<evidence type="ECO:0008006" key="4">
    <source>
        <dbReference type="Google" id="ProtNLM"/>
    </source>
</evidence>
<evidence type="ECO:0000313" key="3">
    <source>
        <dbReference type="Proteomes" id="UP000182977"/>
    </source>
</evidence>
<proteinExistence type="predicted"/>
<sequence length="239" mass="23906">MVTRTRTRMRVGFMPVVLLLLSLAACSGDDNPDGEKSGTAMGADAFFGSFVGEVSGTEALVAVVAGPAEGEKGSGAVQIYLSDGSGLSEWFSGPISGDSFVAESDDGDAEMDGTLAADSVTGTVELPDGTTAEYRATPPSGAAGLYDLTISSAGELSGASAAGLGVTGQITLGEPGSGMLRLVDGKRLDFSVTQTPAGDLAHLRAGQVRLIVLSGGELRGMAKGQPSDAGSVDLLIQSA</sequence>
<name>A0A1H2GFJ3_9ACTN</name>
<dbReference type="AlphaFoldDB" id="A0A1H2GFJ3"/>
<accession>A0A1H2GFJ3</accession>
<feature type="signal peptide" evidence="1">
    <location>
        <begin position="1"/>
        <end position="27"/>
    </location>
</feature>
<evidence type="ECO:0000313" key="2">
    <source>
        <dbReference type="EMBL" id="SDU18294.1"/>
    </source>
</evidence>
<dbReference type="EMBL" id="LT629791">
    <property type="protein sequence ID" value="SDU18294.1"/>
    <property type="molecule type" value="Genomic_DNA"/>
</dbReference>
<protein>
    <recommendedName>
        <fullName evidence="4">Lipoprotein</fullName>
    </recommendedName>
</protein>
<reference evidence="3" key="1">
    <citation type="submission" date="2016-10" db="EMBL/GenBank/DDBJ databases">
        <authorList>
            <person name="Varghese N."/>
            <person name="Submissions S."/>
        </authorList>
    </citation>
    <scope>NUCLEOTIDE SEQUENCE [LARGE SCALE GENOMIC DNA]</scope>
    <source>
        <strain evidence="3">DSM 45079</strain>
    </source>
</reference>
<gene>
    <name evidence="2" type="ORF">SAMN04488563_0467</name>
</gene>
<organism evidence="2 3">
    <name type="scientific">Jiangella alkaliphila</name>
    <dbReference type="NCBI Taxonomy" id="419479"/>
    <lineage>
        <taxon>Bacteria</taxon>
        <taxon>Bacillati</taxon>
        <taxon>Actinomycetota</taxon>
        <taxon>Actinomycetes</taxon>
        <taxon>Jiangellales</taxon>
        <taxon>Jiangellaceae</taxon>
        <taxon>Jiangella</taxon>
    </lineage>
</organism>
<evidence type="ECO:0000256" key="1">
    <source>
        <dbReference type="SAM" id="SignalP"/>
    </source>
</evidence>